<evidence type="ECO:0008006" key="8">
    <source>
        <dbReference type="Google" id="ProtNLM"/>
    </source>
</evidence>
<feature type="region of interest" description="Disordered" evidence="4">
    <location>
        <begin position="95"/>
        <end position="145"/>
    </location>
</feature>
<keyword evidence="7" id="KW-1185">Reference proteome</keyword>
<feature type="compositionally biased region" description="Basic and acidic residues" evidence="4">
    <location>
        <begin position="129"/>
        <end position="139"/>
    </location>
</feature>
<dbReference type="PANTHER" id="PTHR14221:SF67">
    <property type="entry name" value="WD REPEAT-CONTAINING PROTEIN 44-LIKE"/>
    <property type="match status" value="1"/>
</dbReference>
<dbReference type="SMART" id="SM00320">
    <property type="entry name" value="WD40"/>
    <property type="match status" value="6"/>
</dbReference>
<dbReference type="InterPro" id="IPR020472">
    <property type="entry name" value="WD40_PAC1"/>
</dbReference>
<evidence type="ECO:0000313" key="6">
    <source>
        <dbReference type="EnsemblPlants" id="KRH55335"/>
    </source>
</evidence>
<feature type="region of interest" description="Disordered" evidence="4">
    <location>
        <begin position="437"/>
        <end position="461"/>
    </location>
</feature>
<evidence type="ECO:0000313" key="7">
    <source>
        <dbReference type="Proteomes" id="UP000008827"/>
    </source>
</evidence>
<keyword evidence="2" id="KW-0677">Repeat</keyword>
<dbReference type="PRINTS" id="PR00320">
    <property type="entry name" value="GPROTEINBRPT"/>
</dbReference>
<feature type="region of interest" description="Disordered" evidence="4">
    <location>
        <begin position="1"/>
        <end position="58"/>
    </location>
</feature>
<dbReference type="FunFam" id="2.130.10.10:FF:000329">
    <property type="entry name" value="WD repeat-containing protein 44"/>
    <property type="match status" value="1"/>
</dbReference>
<dbReference type="PROSITE" id="PS50082">
    <property type="entry name" value="WD_REPEATS_2"/>
    <property type="match status" value="3"/>
</dbReference>
<gene>
    <name evidence="6" type="primary">LOC100806518</name>
    <name evidence="5" type="ORF">GLYMA_06G247200</name>
</gene>
<dbReference type="ExpressionAtlas" id="A0A0R0JLK5">
    <property type="expression patterns" value="baseline and differential"/>
</dbReference>
<organism evidence="5">
    <name type="scientific">Glycine max</name>
    <name type="common">Soybean</name>
    <name type="synonym">Glycine hispida</name>
    <dbReference type="NCBI Taxonomy" id="3847"/>
    <lineage>
        <taxon>Eukaryota</taxon>
        <taxon>Viridiplantae</taxon>
        <taxon>Streptophyta</taxon>
        <taxon>Embryophyta</taxon>
        <taxon>Tracheophyta</taxon>
        <taxon>Spermatophyta</taxon>
        <taxon>Magnoliopsida</taxon>
        <taxon>eudicotyledons</taxon>
        <taxon>Gunneridae</taxon>
        <taxon>Pentapetalae</taxon>
        <taxon>rosids</taxon>
        <taxon>fabids</taxon>
        <taxon>Fabales</taxon>
        <taxon>Fabaceae</taxon>
        <taxon>Papilionoideae</taxon>
        <taxon>50 kb inversion clade</taxon>
        <taxon>NPAAA clade</taxon>
        <taxon>indigoferoid/millettioid clade</taxon>
        <taxon>Phaseoleae</taxon>
        <taxon>Glycine</taxon>
        <taxon>Glycine subgen. Soja</taxon>
    </lineage>
</organism>
<reference evidence="5" key="3">
    <citation type="submission" date="2018-07" db="EMBL/GenBank/DDBJ databases">
        <title>WGS assembly of Glycine max.</title>
        <authorList>
            <person name="Schmutz J."/>
            <person name="Cannon S."/>
            <person name="Schlueter J."/>
            <person name="Ma J."/>
            <person name="Mitros T."/>
            <person name="Nelson W."/>
            <person name="Hyten D."/>
            <person name="Song Q."/>
            <person name="Thelen J."/>
            <person name="Cheng J."/>
            <person name="Xu D."/>
            <person name="Hellsten U."/>
            <person name="May G."/>
            <person name="Yu Y."/>
            <person name="Sakurai T."/>
            <person name="Umezawa T."/>
            <person name="Bhattacharyya M."/>
            <person name="Sandhu D."/>
            <person name="Valliyodan B."/>
            <person name="Lindquist E."/>
            <person name="Peto M."/>
            <person name="Grant D."/>
            <person name="Shu S."/>
            <person name="Goodstein D."/>
            <person name="Barry K."/>
            <person name="Futrell-Griggs M."/>
            <person name="Abernathy B."/>
            <person name="Du J."/>
            <person name="Tian Z."/>
            <person name="Zhu L."/>
            <person name="Gill N."/>
            <person name="Joshi T."/>
            <person name="Libault M."/>
            <person name="Sethuraman A."/>
            <person name="Zhang X."/>
            <person name="Shinozaki K."/>
            <person name="Nguyen H."/>
            <person name="Wing R."/>
            <person name="Cregan P."/>
            <person name="Specht J."/>
            <person name="Grimwood J."/>
            <person name="Rokhsar D."/>
            <person name="Stacey G."/>
            <person name="Shoemaker R."/>
            <person name="Jackson S."/>
        </authorList>
    </citation>
    <scope>NUCLEOTIDE SEQUENCE</scope>
    <source>
        <tissue evidence="5">Callus</tissue>
    </source>
</reference>
<dbReference type="SUPFAM" id="SSF50978">
    <property type="entry name" value="WD40 repeat-like"/>
    <property type="match status" value="1"/>
</dbReference>
<evidence type="ECO:0000313" key="5">
    <source>
        <dbReference type="EMBL" id="KRH55335.1"/>
    </source>
</evidence>
<feature type="region of interest" description="Disordered" evidence="4">
    <location>
        <begin position="266"/>
        <end position="297"/>
    </location>
</feature>
<evidence type="ECO:0000256" key="3">
    <source>
        <dbReference type="PROSITE-ProRule" id="PRU00221"/>
    </source>
</evidence>
<feature type="compositionally biased region" description="Low complexity" evidence="4">
    <location>
        <begin position="27"/>
        <end position="51"/>
    </location>
</feature>
<reference evidence="6" key="2">
    <citation type="submission" date="2018-02" db="UniProtKB">
        <authorList>
            <consortium name="EnsemblPlants"/>
        </authorList>
    </citation>
    <scope>IDENTIFICATION</scope>
    <source>
        <strain evidence="6">Williams 82</strain>
    </source>
</reference>
<dbReference type="AlphaFoldDB" id="A0A0R0JLK5"/>
<evidence type="ECO:0000256" key="2">
    <source>
        <dbReference type="ARBA" id="ARBA00022737"/>
    </source>
</evidence>
<protein>
    <recommendedName>
        <fullName evidence="8">WD repeat-containing protein 44</fullName>
    </recommendedName>
</protein>
<feature type="repeat" description="WD" evidence="3">
    <location>
        <begin position="528"/>
        <end position="562"/>
    </location>
</feature>
<dbReference type="Pfam" id="PF00400">
    <property type="entry name" value="WD40"/>
    <property type="match status" value="4"/>
</dbReference>
<keyword evidence="1 3" id="KW-0853">WD repeat</keyword>
<evidence type="ECO:0000256" key="1">
    <source>
        <dbReference type="ARBA" id="ARBA00022574"/>
    </source>
</evidence>
<sequence>MTQETVDHDHQQDDDTESCFFHDSNDRLLSSSSSCSTSTSDDDTPTTQNDTLTHRNDASINALPQFPFPTMCKYDAWISEPSSLSERRSRLLRQFGLPAPPPSSAAIPRSASSHHCTDTSSTAASIPRSKSDNTSDRGTKHCKSSVVPIHDNDDGFLVNNSNNRGGGGSVCVNNNRICVSVYEDDDDGGGGIGEGNVNVSNVVDETVQACTIRDLDNGKEFVVKEDGVWNEVKEVGTGRRLTVEEFEMTVGHSPIVQELMRRQNVEEGGNGEGVDGDRDGDGGVGGDDDEGDGGKVKRKGGWFKFMSLKSVVVGQKERRSGDEKDTSLSEKGGGQRSSSATDDSQDGGGLVHGGERVRVRQYGKSFKEVTGLYRSPEIQAHEGSIWCIKFSLDGRYLASAGEDCVIHVWQVVESERKGELLVEKPEDGNLNIMFLVNGSPEPSSPGMDNNSEKKRRGRLSVSRKSLSLDQLVVPETVFALTEKPVCSFKGHLHDVLDLSWSKSQRLLSSSMDKTVRLWHLSSKSCLKVFSHSDYVTCIQFNPVDDRYFISGSLDAKVRIWSIPDRQVVDWADLHEMVTAACYTPDGQGALVGTYKGRCHLYNTSENKLQQKSQINLQNRKKRSNHKKITGFQFVPGSSSEVLITSSDSRIRLVDGIELVHKFKGFRNANSQISACLTANGKYVVSASEDSHVYIWKNEADCRPSRSKGVTVTSTYEHFHCKDVSVAIPWSGCNNSPLHGTIASATDSYFLDRISATWPEEKLLTTRDRSPRVSVDLSNGVNQNMSAWGMVIVTASLQGEIKIFQNFGLPLGI</sequence>
<dbReference type="OMA" id="MPPMERI"/>
<reference evidence="5 6" key="1">
    <citation type="journal article" date="2010" name="Nature">
        <title>Genome sequence of the palaeopolyploid soybean.</title>
        <authorList>
            <person name="Schmutz J."/>
            <person name="Cannon S.B."/>
            <person name="Schlueter J."/>
            <person name="Ma J."/>
            <person name="Mitros T."/>
            <person name="Nelson W."/>
            <person name="Hyten D.L."/>
            <person name="Song Q."/>
            <person name="Thelen J.J."/>
            <person name="Cheng J."/>
            <person name="Xu D."/>
            <person name="Hellsten U."/>
            <person name="May G.D."/>
            <person name="Yu Y."/>
            <person name="Sakurai T."/>
            <person name="Umezawa T."/>
            <person name="Bhattacharyya M.K."/>
            <person name="Sandhu D."/>
            <person name="Valliyodan B."/>
            <person name="Lindquist E."/>
            <person name="Peto M."/>
            <person name="Grant D."/>
            <person name="Shu S."/>
            <person name="Goodstein D."/>
            <person name="Barry K."/>
            <person name="Futrell-Griggs M."/>
            <person name="Abernathy B."/>
            <person name="Du J."/>
            <person name="Tian Z."/>
            <person name="Zhu L."/>
            <person name="Gill N."/>
            <person name="Joshi T."/>
            <person name="Libault M."/>
            <person name="Sethuraman A."/>
            <person name="Zhang X.-C."/>
            <person name="Shinozaki K."/>
            <person name="Nguyen H.T."/>
            <person name="Wing R.A."/>
            <person name="Cregan P."/>
            <person name="Specht J."/>
            <person name="Grimwood J."/>
            <person name="Rokhsar D."/>
            <person name="Stacey G."/>
            <person name="Shoemaker R.C."/>
            <person name="Jackson S.A."/>
        </authorList>
    </citation>
    <scope>NUCLEOTIDE SEQUENCE</scope>
    <source>
        <strain evidence="6">cv. Williams 82</strain>
        <tissue evidence="5">Callus</tissue>
    </source>
</reference>
<name>A0A0R0JLK5_SOYBN</name>
<dbReference type="InterPro" id="IPR036322">
    <property type="entry name" value="WD40_repeat_dom_sf"/>
</dbReference>
<feature type="compositionally biased region" description="Low complexity" evidence="4">
    <location>
        <begin position="104"/>
        <end position="113"/>
    </location>
</feature>
<proteinExistence type="predicted"/>
<feature type="compositionally biased region" description="Basic and acidic residues" evidence="4">
    <location>
        <begin position="1"/>
        <end position="13"/>
    </location>
</feature>
<dbReference type="Proteomes" id="UP000008827">
    <property type="component" value="Chromosome 6"/>
</dbReference>
<dbReference type="EnsemblPlants" id="KRH55335">
    <property type="protein sequence ID" value="KRH55335"/>
    <property type="gene ID" value="GLYMA_06G247200"/>
</dbReference>
<feature type="repeat" description="WD" evidence="3">
    <location>
        <begin position="488"/>
        <end position="528"/>
    </location>
</feature>
<dbReference type="Gramene" id="KRH55335">
    <property type="protein sequence ID" value="KRH55335"/>
    <property type="gene ID" value="GLYMA_06G247200"/>
</dbReference>
<dbReference type="EMBL" id="CM000839">
    <property type="protein sequence ID" value="KRH55335.1"/>
    <property type="molecule type" value="Genomic_DNA"/>
</dbReference>
<feature type="repeat" description="WD" evidence="3">
    <location>
        <begin position="378"/>
        <end position="419"/>
    </location>
</feature>
<dbReference type="Gene3D" id="2.130.10.10">
    <property type="entry name" value="YVTN repeat-like/Quinoprotein amine dehydrogenase"/>
    <property type="match status" value="1"/>
</dbReference>
<evidence type="ECO:0000256" key="4">
    <source>
        <dbReference type="SAM" id="MobiDB-lite"/>
    </source>
</evidence>
<feature type="compositionally biased region" description="Basic and acidic residues" evidence="4">
    <location>
        <begin position="315"/>
        <end position="328"/>
    </location>
</feature>
<dbReference type="InterPro" id="IPR015943">
    <property type="entry name" value="WD40/YVTN_repeat-like_dom_sf"/>
</dbReference>
<dbReference type="PANTHER" id="PTHR14221">
    <property type="entry name" value="WD REPEAT DOMAIN 44"/>
    <property type="match status" value="1"/>
</dbReference>
<dbReference type="InterPro" id="IPR040324">
    <property type="entry name" value="WDR44/Dgr2"/>
</dbReference>
<accession>A0A0R0JLK5</accession>
<feature type="region of interest" description="Disordered" evidence="4">
    <location>
        <begin position="314"/>
        <end position="355"/>
    </location>
</feature>
<dbReference type="InterPro" id="IPR001680">
    <property type="entry name" value="WD40_rpt"/>
</dbReference>
<dbReference type="PROSITE" id="PS50294">
    <property type="entry name" value="WD_REPEATS_REGION"/>
    <property type="match status" value="3"/>
</dbReference>